<evidence type="ECO:0000313" key="3">
    <source>
        <dbReference type="Proteomes" id="UP001159363"/>
    </source>
</evidence>
<feature type="domain" description="Glutathione S-transferase C-terminal" evidence="1">
    <location>
        <begin position="62"/>
        <end position="117"/>
    </location>
</feature>
<evidence type="ECO:0000313" key="2">
    <source>
        <dbReference type="EMBL" id="KAJ8868008.1"/>
    </source>
</evidence>
<dbReference type="EMBL" id="JARBHB010000015">
    <property type="protein sequence ID" value="KAJ8868008.1"/>
    <property type="molecule type" value="Genomic_DNA"/>
</dbReference>
<evidence type="ECO:0000259" key="1">
    <source>
        <dbReference type="Pfam" id="PF14497"/>
    </source>
</evidence>
<dbReference type="Gene3D" id="1.20.1050.10">
    <property type="match status" value="1"/>
</dbReference>
<proteinExistence type="predicted"/>
<dbReference type="InterPro" id="IPR036282">
    <property type="entry name" value="Glutathione-S-Trfase_C_sf"/>
</dbReference>
<sequence>MEREFHLAELVGPFAMTAGSPGRSYSRQEHRLKMRNMFLILLTSYSRAISAYSVDKYGKNDSLYPKDPKKKAKLPPADRFKDMEKSVGYLDSLLEGQQWVAGEDISIADYSLVVSVTVSEVCAAAQ</sequence>
<keyword evidence="3" id="KW-1185">Reference proteome</keyword>
<dbReference type="SUPFAM" id="SSF47616">
    <property type="entry name" value="GST C-terminal domain-like"/>
    <property type="match status" value="1"/>
</dbReference>
<organism evidence="2 3">
    <name type="scientific">Dryococelus australis</name>
    <dbReference type="NCBI Taxonomy" id="614101"/>
    <lineage>
        <taxon>Eukaryota</taxon>
        <taxon>Metazoa</taxon>
        <taxon>Ecdysozoa</taxon>
        <taxon>Arthropoda</taxon>
        <taxon>Hexapoda</taxon>
        <taxon>Insecta</taxon>
        <taxon>Pterygota</taxon>
        <taxon>Neoptera</taxon>
        <taxon>Polyneoptera</taxon>
        <taxon>Phasmatodea</taxon>
        <taxon>Verophasmatodea</taxon>
        <taxon>Anareolatae</taxon>
        <taxon>Phasmatidae</taxon>
        <taxon>Eurycanthinae</taxon>
        <taxon>Dryococelus</taxon>
    </lineage>
</organism>
<name>A0ABQ9G6Z2_9NEOP</name>
<dbReference type="Pfam" id="PF14497">
    <property type="entry name" value="GST_C_3"/>
    <property type="match status" value="1"/>
</dbReference>
<reference evidence="2 3" key="1">
    <citation type="submission" date="2023-02" db="EMBL/GenBank/DDBJ databases">
        <title>LHISI_Scaffold_Assembly.</title>
        <authorList>
            <person name="Stuart O.P."/>
            <person name="Cleave R."/>
            <person name="Magrath M.J.L."/>
            <person name="Mikheyev A.S."/>
        </authorList>
    </citation>
    <scope>NUCLEOTIDE SEQUENCE [LARGE SCALE GENOMIC DNA]</scope>
    <source>
        <strain evidence="2">Daus_M_001</strain>
        <tissue evidence="2">Leg muscle</tissue>
    </source>
</reference>
<dbReference type="Proteomes" id="UP001159363">
    <property type="component" value="Chromosome 14"/>
</dbReference>
<dbReference type="InterPro" id="IPR004046">
    <property type="entry name" value="GST_C"/>
</dbReference>
<comment type="caution">
    <text evidence="2">The sequence shown here is derived from an EMBL/GenBank/DDBJ whole genome shotgun (WGS) entry which is preliminary data.</text>
</comment>
<dbReference type="PANTHER" id="PTHR43969:SF9">
    <property type="entry name" value="GLUTATHIONE S TRANSFERASE D10, ISOFORM A-RELATED"/>
    <property type="match status" value="1"/>
</dbReference>
<dbReference type="PANTHER" id="PTHR43969">
    <property type="entry name" value="GLUTATHIONE S TRANSFERASE D10, ISOFORM A-RELATED"/>
    <property type="match status" value="1"/>
</dbReference>
<gene>
    <name evidence="2" type="ORF">PR048_031817</name>
</gene>
<protein>
    <recommendedName>
        <fullName evidence="1">Glutathione S-transferase C-terminal domain-containing protein</fullName>
    </recommendedName>
</protein>
<accession>A0ABQ9G6Z2</accession>